<dbReference type="GO" id="GO:0003824">
    <property type="term" value="F:catalytic activity"/>
    <property type="evidence" value="ECO:0007669"/>
    <property type="project" value="InterPro"/>
</dbReference>
<dbReference type="AlphaFoldDB" id="A0A2N1PL91"/>
<dbReference type="InterPro" id="IPR052716">
    <property type="entry name" value="MOSC_domain"/>
</dbReference>
<proteinExistence type="predicted"/>
<dbReference type="PANTHER" id="PTHR36930:SF1">
    <property type="entry name" value="MOSC DOMAIN-CONTAINING PROTEIN"/>
    <property type="match status" value="1"/>
</dbReference>
<evidence type="ECO:0000259" key="1">
    <source>
        <dbReference type="PROSITE" id="PS51340"/>
    </source>
</evidence>
<feature type="domain" description="MOSC" evidence="1">
    <location>
        <begin position="20"/>
        <end position="145"/>
    </location>
</feature>
<evidence type="ECO:0000313" key="2">
    <source>
        <dbReference type="EMBL" id="PKK89104.1"/>
    </source>
</evidence>
<sequence length="147" mass="16157">MTSAEIVAICISEKKGTVKKPIEKGVFRHNHGLEGDSHTGSWHRQISLLAIEAVDTLPAHFRDQITSGAFAENILTRGIELHTLPIGTRLRVGTSLMEVTQIGKECHQGCEIRRLTGDCVMPRMGIFCQVLEDGIARPGDSIILENE</sequence>
<dbReference type="Gene3D" id="2.40.33.20">
    <property type="entry name" value="PK beta-barrel domain-like"/>
    <property type="match status" value="1"/>
</dbReference>
<dbReference type="InterPro" id="IPR005302">
    <property type="entry name" value="MoCF_Sase_C"/>
</dbReference>
<dbReference type="InterPro" id="IPR011037">
    <property type="entry name" value="Pyrv_Knase-like_insert_dom_sf"/>
</dbReference>
<evidence type="ECO:0000313" key="3">
    <source>
        <dbReference type="Proteomes" id="UP000233256"/>
    </source>
</evidence>
<dbReference type="GO" id="GO:0030170">
    <property type="term" value="F:pyridoxal phosphate binding"/>
    <property type="evidence" value="ECO:0007669"/>
    <property type="project" value="InterPro"/>
</dbReference>
<dbReference type="EMBL" id="PGXC01000025">
    <property type="protein sequence ID" value="PKK89104.1"/>
    <property type="molecule type" value="Genomic_DNA"/>
</dbReference>
<name>A0A2N1PL91_9BACT</name>
<organism evidence="2 3">
    <name type="scientific">Candidatus Wallbacteria bacterium HGW-Wallbacteria-1</name>
    <dbReference type="NCBI Taxonomy" id="2013854"/>
    <lineage>
        <taxon>Bacteria</taxon>
        <taxon>Candidatus Walliibacteriota</taxon>
    </lineage>
</organism>
<protein>
    <submittedName>
        <fullName evidence="2">MOSC domain-containing protein</fullName>
    </submittedName>
</protein>
<dbReference type="PANTHER" id="PTHR36930">
    <property type="entry name" value="METAL-SULFUR CLUSTER BIOSYNTHESIS PROTEINS YUAD-RELATED"/>
    <property type="match status" value="1"/>
</dbReference>
<comment type="caution">
    <text evidence="2">The sequence shown here is derived from an EMBL/GenBank/DDBJ whole genome shotgun (WGS) entry which is preliminary data.</text>
</comment>
<dbReference type="PROSITE" id="PS51340">
    <property type="entry name" value="MOSC"/>
    <property type="match status" value="1"/>
</dbReference>
<reference evidence="2 3" key="1">
    <citation type="journal article" date="2017" name="ISME J.">
        <title>Potential for microbial H2 and metal transformations associated with novel bacteria and archaea in deep terrestrial subsurface sediments.</title>
        <authorList>
            <person name="Hernsdorf A.W."/>
            <person name="Amano Y."/>
            <person name="Miyakawa K."/>
            <person name="Ise K."/>
            <person name="Suzuki Y."/>
            <person name="Anantharaman K."/>
            <person name="Probst A."/>
            <person name="Burstein D."/>
            <person name="Thomas B.C."/>
            <person name="Banfield J.F."/>
        </authorList>
    </citation>
    <scope>NUCLEOTIDE SEQUENCE [LARGE SCALE GENOMIC DNA]</scope>
    <source>
        <strain evidence="2">HGW-Wallbacteria-1</strain>
    </source>
</reference>
<accession>A0A2N1PL91</accession>
<gene>
    <name evidence="2" type="ORF">CVV64_15880</name>
</gene>
<dbReference type="GO" id="GO:0030151">
    <property type="term" value="F:molybdenum ion binding"/>
    <property type="evidence" value="ECO:0007669"/>
    <property type="project" value="InterPro"/>
</dbReference>
<dbReference type="SUPFAM" id="SSF50800">
    <property type="entry name" value="PK beta-barrel domain-like"/>
    <property type="match status" value="1"/>
</dbReference>
<dbReference type="Pfam" id="PF03473">
    <property type="entry name" value="MOSC"/>
    <property type="match status" value="1"/>
</dbReference>
<dbReference type="Proteomes" id="UP000233256">
    <property type="component" value="Unassembled WGS sequence"/>
</dbReference>